<dbReference type="RefSeq" id="WP_177200627.1">
    <property type="nucleotide sequence ID" value="NZ_FNYE01000065.1"/>
</dbReference>
<name>A0A1H7EMJ3_9BURK</name>
<organism evidence="1 2">
    <name type="scientific">Paraburkholderia diazotrophica</name>
    <dbReference type="NCBI Taxonomy" id="667676"/>
    <lineage>
        <taxon>Bacteria</taxon>
        <taxon>Pseudomonadati</taxon>
        <taxon>Pseudomonadota</taxon>
        <taxon>Betaproteobacteria</taxon>
        <taxon>Burkholderiales</taxon>
        <taxon>Burkholderiaceae</taxon>
        <taxon>Paraburkholderia</taxon>
    </lineage>
</organism>
<keyword evidence="2" id="KW-1185">Reference proteome</keyword>
<proteinExistence type="predicted"/>
<dbReference type="STRING" id="667676.SAMN05192539_106512"/>
<dbReference type="AlphaFoldDB" id="A0A1H7EMJ3"/>
<protein>
    <submittedName>
        <fullName evidence="1">Uncharacterized protein</fullName>
    </submittedName>
</protein>
<reference evidence="2" key="1">
    <citation type="submission" date="2016-10" db="EMBL/GenBank/DDBJ databases">
        <authorList>
            <person name="Varghese N."/>
            <person name="Submissions S."/>
        </authorList>
    </citation>
    <scope>NUCLEOTIDE SEQUENCE [LARGE SCALE GENOMIC DNA]</scope>
    <source>
        <strain evidence="2">LMG 26031</strain>
    </source>
</reference>
<accession>A0A1H7EMJ3</accession>
<evidence type="ECO:0000313" key="2">
    <source>
        <dbReference type="Proteomes" id="UP000198866"/>
    </source>
</evidence>
<evidence type="ECO:0000313" key="1">
    <source>
        <dbReference type="EMBL" id="SEK13252.1"/>
    </source>
</evidence>
<gene>
    <name evidence="1" type="ORF">SAMN05192539_106512</name>
</gene>
<dbReference type="EMBL" id="FNYE01000065">
    <property type="protein sequence ID" value="SEK13252.1"/>
    <property type="molecule type" value="Genomic_DNA"/>
</dbReference>
<sequence>MQPFQLQVSALAERRVVTERCLIRPATVDPQETVAEIESGQSWDSAHLID</sequence>
<dbReference type="Proteomes" id="UP000198866">
    <property type="component" value="Unassembled WGS sequence"/>
</dbReference>